<comment type="caution">
    <text evidence="14">The sequence shown here is derived from an EMBL/GenBank/DDBJ whole genome shotgun (WGS) entry which is preliminary data.</text>
</comment>
<evidence type="ECO:0000256" key="8">
    <source>
        <dbReference type="ARBA" id="ARBA00023128"/>
    </source>
</evidence>
<keyword evidence="15" id="KW-1185">Reference proteome</keyword>
<evidence type="ECO:0000256" key="4">
    <source>
        <dbReference type="ARBA" id="ARBA00022781"/>
    </source>
</evidence>
<evidence type="ECO:0000256" key="1">
    <source>
        <dbReference type="ARBA" id="ARBA00004273"/>
    </source>
</evidence>
<dbReference type="Proteomes" id="UP001209878">
    <property type="component" value="Unassembled WGS sequence"/>
</dbReference>
<keyword evidence="11" id="KW-0066">ATP synthesis</keyword>
<dbReference type="SUPFAM" id="SSF51344">
    <property type="entry name" value="Epsilon subunit of F1F0-ATP synthase N-terminal domain"/>
    <property type="match status" value="1"/>
</dbReference>
<evidence type="ECO:0000313" key="14">
    <source>
        <dbReference type="EMBL" id="KAK2194100.1"/>
    </source>
</evidence>
<keyword evidence="8" id="KW-0496">Mitochondrion</keyword>
<dbReference type="PANTHER" id="PTHR13822">
    <property type="entry name" value="ATP SYNTHASE DELTA/EPSILON CHAIN"/>
    <property type="match status" value="1"/>
</dbReference>
<keyword evidence="10" id="KW-0139">CF(1)</keyword>
<evidence type="ECO:0000256" key="10">
    <source>
        <dbReference type="ARBA" id="ARBA00023196"/>
    </source>
</evidence>
<evidence type="ECO:0000256" key="9">
    <source>
        <dbReference type="ARBA" id="ARBA00023136"/>
    </source>
</evidence>
<organism evidence="14 15">
    <name type="scientific">Ridgeia piscesae</name>
    <name type="common">Tubeworm</name>
    <dbReference type="NCBI Taxonomy" id="27915"/>
    <lineage>
        <taxon>Eukaryota</taxon>
        <taxon>Metazoa</taxon>
        <taxon>Spiralia</taxon>
        <taxon>Lophotrochozoa</taxon>
        <taxon>Annelida</taxon>
        <taxon>Polychaeta</taxon>
        <taxon>Sedentaria</taxon>
        <taxon>Canalipalpata</taxon>
        <taxon>Sabellida</taxon>
        <taxon>Siboglinidae</taxon>
        <taxon>Ridgeia</taxon>
    </lineage>
</organism>
<evidence type="ECO:0000256" key="11">
    <source>
        <dbReference type="ARBA" id="ARBA00023310"/>
    </source>
</evidence>
<keyword evidence="6" id="KW-0809">Transit peptide</keyword>
<evidence type="ECO:0000256" key="6">
    <source>
        <dbReference type="ARBA" id="ARBA00022946"/>
    </source>
</evidence>
<evidence type="ECO:0000256" key="5">
    <source>
        <dbReference type="ARBA" id="ARBA00022792"/>
    </source>
</evidence>
<dbReference type="EMBL" id="JAODUO010000002">
    <property type="protein sequence ID" value="KAK2194100.1"/>
    <property type="molecule type" value="Genomic_DNA"/>
</dbReference>
<evidence type="ECO:0000313" key="15">
    <source>
        <dbReference type="Proteomes" id="UP001209878"/>
    </source>
</evidence>
<evidence type="ECO:0000256" key="12">
    <source>
        <dbReference type="ARBA" id="ARBA00031669"/>
    </source>
</evidence>
<dbReference type="HAMAP" id="MF_00530">
    <property type="entry name" value="ATP_synth_epsil_bac"/>
    <property type="match status" value="1"/>
</dbReference>
<dbReference type="CDD" id="cd12152">
    <property type="entry name" value="F1-ATPase_delta"/>
    <property type="match status" value="1"/>
</dbReference>
<dbReference type="InterPro" id="IPR001469">
    <property type="entry name" value="ATP_synth_F1_dsu/esu"/>
</dbReference>
<proteinExistence type="inferred from homology"/>
<dbReference type="FunFam" id="2.60.15.10:FF:000004">
    <property type="entry name" value="ATP synthase subunit delta, mitochondrial"/>
    <property type="match status" value="1"/>
</dbReference>
<dbReference type="NCBIfam" id="TIGR01216">
    <property type="entry name" value="ATP_synt_epsi"/>
    <property type="match status" value="1"/>
</dbReference>
<keyword evidence="3" id="KW-0813">Transport</keyword>
<reference evidence="14" key="1">
    <citation type="journal article" date="2023" name="Mol. Biol. Evol.">
        <title>Third-Generation Sequencing Reveals the Adaptive Role of the Epigenome in Three Deep-Sea Polychaetes.</title>
        <authorList>
            <person name="Perez M."/>
            <person name="Aroh O."/>
            <person name="Sun Y."/>
            <person name="Lan Y."/>
            <person name="Juniper S.K."/>
            <person name="Young C.R."/>
            <person name="Angers B."/>
            <person name="Qian P.Y."/>
        </authorList>
    </citation>
    <scope>NUCLEOTIDE SEQUENCE</scope>
    <source>
        <strain evidence="14">R07B-5</strain>
    </source>
</reference>
<evidence type="ECO:0000259" key="13">
    <source>
        <dbReference type="Pfam" id="PF02823"/>
    </source>
</evidence>
<dbReference type="GO" id="GO:0005743">
    <property type="term" value="C:mitochondrial inner membrane"/>
    <property type="evidence" value="ECO:0007669"/>
    <property type="project" value="UniProtKB-SubCell"/>
</dbReference>
<evidence type="ECO:0000256" key="3">
    <source>
        <dbReference type="ARBA" id="ARBA00022448"/>
    </source>
</evidence>
<name>A0AAD9PG91_RIDPI</name>
<dbReference type="AlphaFoldDB" id="A0AAD9PG91"/>
<dbReference type="Gene3D" id="2.60.15.10">
    <property type="entry name" value="F0F1 ATP synthase delta/epsilon subunit, N-terminal"/>
    <property type="match status" value="1"/>
</dbReference>
<dbReference type="GO" id="GO:0045259">
    <property type="term" value="C:proton-transporting ATP synthase complex"/>
    <property type="evidence" value="ECO:0007669"/>
    <property type="project" value="UniProtKB-KW"/>
</dbReference>
<keyword evidence="7" id="KW-0406">Ion transport</keyword>
<evidence type="ECO:0000256" key="7">
    <source>
        <dbReference type="ARBA" id="ARBA00023065"/>
    </source>
</evidence>
<keyword evidence="5" id="KW-0999">Mitochondrion inner membrane</keyword>
<feature type="domain" description="ATP synthase F1 complex delta/epsilon subunit N-terminal" evidence="13">
    <location>
        <begin position="51"/>
        <end position="130"/>
    </location>
</feature>
<keyword evidence="4" id="KW-0375">Hydrogen ion transport</keyword>
<evidence type="ECO:0000256" key="2">
    <source>
        <dbReference type="ARBA" id="ARBA00005712"/>
    </source>
</evidence>
<dbReference type="PANTHER" id="PTHR13822:SF7">
    <property type="entry name" value="ATP SYNTHASE SUBUNIT DELTA, MITOCHONDRIAL"/>
    <property type="match status" value="1"/>
</dbReference>
<keyword evidence="9" id="KW-0472">Membrane</keyword>
<comment type="subcellular location">
    <subcellularLocation>
        <location evidence="1">Mitochondrion inner membrane</location>
    </subcellularLocation>
</comment>
<accession>A0AAD9PG91</accession>
<comment type="similarity">
    <text evidence="2">Belongs to the ATPase epsilon chain family.</text>
</comment>
<protein>
    <recommendedName>
        <fullName evidence="12">F-ATPase delta subunit</fullName>
    </recommendedName>
</protein>
<dbReference type="GO" id="GO:0046933">
    <property type="term" value="F:proton-transporting ATP synthase activity, rotational mechanism"/>
    <property type="evidence" value="ECO:0007669"/>
    <property type="project" value="InterPro"/>
</dbReference>
<sequence length="180" mass="19282">MHCGIVLPRLDEEVAMSILRSATKLHASVRQCARLVTAAQQQRRGYADMAFTFASPVTVHYEAAKVKQIDVPSFSGSFGILPDHVPLLAVLKPGVITVHEDDATSKRFFVSSGSVTVNDDSSVQILAEEAIAMENIDAQAVREGLNKATAEVNAASNDQAKAEALIGLECYEALQKAIEG</sequence>
<gene>
    <name evidence="14" type="ORF">NP493_2g05048</name>
</gene>
<dbReference type="InterPro" id="IPR036771">
    <property type="entry name" value="ATPsynth_dsu/esu_N"/>
</dbReference>
<dbReference type="InterPro" id="IPR020546">
    <property type="entry name" value="ATP_synth_F1_dsu/esu_N"/>
</dbReference>
<dbReference type="Pfam" id="PF02823">
    <property type="entry name" value="ATP-synt_DE_N"/>
    <property type="match status" value="1"/>
</dbReference>
<dbReference type="Gene3D" id="1.20.5.440">
    <property type="entry name" value="ATP synthase delta/epsilon subunit, C-terminal domain"/>
    <property type="match status" value="1"/>
</dbReference>